<evidence type="ECO:0000256" key="1">
    <source>
        <dbReference type="SAM" id="MobiDB-lite"/>
    </source>
</evidence>
<evidence type="ECO:0000313" key="3">
    <source>
        <dbReference type="EMBL" id="EYE89252.1"/>
    </source>
</evidence>
<feature type="transmembrane region" description="Helical" evidence="2">
    <location>
        <begin position="56"/>
        <end position="77"/>
    </location>
</feature>
<keyword evidence="2" id="KW-0812">Transmembrane</keyword>
<dbReference type="Proteomes" id="UP000019681">
    <property type="component" value="Unassembled WGS sequence"/>
</dbReference>
<feature type="region of interest" description="Disordered" evidence="1">
    <location>
        <begin position="116"/>
        <end position="210"/>
    </location>
</feature>
<keyword evidence="2" id="KW-0472">Membrane</keyword>
<feature type="compositionally biased region" description="Polar residues" evidence="1">
    <location>
        <begin position="116"/>
        <end position="135"/>
    </location>
</feature>
<reference evidence="3 4" key="1">
    <citation type="journal article" date="2014" name="Genome Announc.">
        <title>Draft Genome Sequence of Fervidicella metallireducens Strain AeBT, an Iron-Reducing Thermoanaerobe from the Great Artesian Basin.</title>
        <authorList>
            <person name="Patel B.K."/>
        </authorList>
    </citation>
    <scope>NUCLEOTIDE SEQUENCE [LARGE SCALE GENOMIC DNA]</scope>
    <source>
        <strain evidence="3 4">AeB</strain>
    </source>
</reference>
<evidence type="ECO:0000313" key="4">
    <source>
        <dbReference type="Proteomes" id="UP000019681"/>
    </source>
</evidence>
<organism evidence="3 4">
    <name type="scientific">Fervidicella metallireducens AeB</name>
    <dbReference type="NCBI Taxonomy" id="1403537"/>
    <lineage>
        <taxon>Bacteria</taxon>
        <taxon>Bacillati</taxon>
        <taxon>Bacillota</taxon>
        <taxon>Clostridia</taxon>
        <taxon>Eubacteriales</taxon>
        <taxon>Clostridiaceae</taxon>
        <taxon>Fervidicella</taxon>
    </lineage>
</organism>
<comment type="caution">
    <text evidence="3">The sequence shown here is derived from an EMBL/GenBank/DDBJ whole genome shotgun (WGS) entry which is preliminary data.</text>
</comment>
<evidence type="ECO:0000256" key="2">
    <source>
        <dbReference type="SAM" id="Phobius"/>
    </source>
</evidence>
<name>A0A017RX37_9CLOT</name>
<sequence>MSLERYLNDLDKNEELEAGLLFELEETAPDELHNEIIDRMINEHTLHKKQKLNHKFLTGLAAAILIFVGARSIYLPFHNLKKSEETGYLKDKKELSKNIMEDRGVAKQAPGVTQYSLSNENTTTDKNMSSANITNDRLETTKKNISQATEKSLAEKTNDVKLQQERKEKDTSEKNYSYDKKEKTQVTDFKNNDINDEVLNNNSNKTSSDFSDKSYVVNYQLYINDEEEEKVRLILAGSTKLSDNIFSLTEEDFKNFLEEVNRDNIQLEMLNEVKEDKVVIEILKKQP</sequence>
<dbReference type="STRING" id="1403537.Q428_03730"/>
<feature type="compositionally biased region" description="Basic and acidic residues" evidence="1">
    <location>
        <begin position="152"/>
        <end position="193"/>
    </location>
</feature>
<keyword evidence="4" id="KW-1185">Reference proteome</keyword>
<dbReference type="RefSeq" id="WP_035378263.1">
    <property type="nucleotide sequence ID" value="NZ_AZQP01000007.1"/>
</dbReference>
<proteinExistence type="predicted"/>
<dbReference type="EMBL" id="AZQP01000007">
    <property type="protein sequence ID" value="EYE89252.1"/>
    <property type="molecule type" value="Genomic_DNA"/>
</dbReference>
<protein>
    <submittedName>
        <fullName evidence="3">Uncharacterized protein</fullName>
    </submittedName>
</protein>
<keyword evidence="2" id="KW-1133">Transmembrane helix</keyword>
<dbReference type="AlphaFoldDB" id="A0A017RX37"/>
<accession>A0A017RX37</accession>
<gene>
    <name evidence="3" type="ORF">Q428_03730</name>
</gene>